<dbReference type="RefSeq" id="WP_188711899.1">
    <property type="nucleotide sequence ID" value="NZ_BMHO01000001.1"/>
</dbReference>
<dbReference type="Pfam" id="PF01497">
    <property type="entry name" value="Peripla_BP_2"/>
    <property type="match status" value="1"/>
</dbReference>
<proteinExistence type="inferred from homology"/>
<dbReference type="InterPro" id="IPR002491">
    <property type="entry name" value="ABC_transptr_periplasmic_BD"/>
</dbReference>
<feature type="chain" id="PRO_5037204537" evidence="5">
    <location>
        <begin position="31"/>
        <end position="355"/>
    </location>
</feature>
<dbReference type="PANTHER" id="PTHR30532">
    <property type="entry name" value="IRON III DICITRATE-BINDING PERIPLASMIC PROTEIN"/>
    <property type="match status" value="1"/>
</dbReference>
<evidence type="ECO:0000256" key="5">
    <source>
        <dbReference type="SAM" id="SignalP"/>
    </source>
</evidence>
<dbReference type="PANTHER" id="PTHR30532:SF24">
    <property type="entry name" value="FERRIC ENTEROBACTIN-BINDING PERIPLASMIC PROTEIN FEPB"/>
    <property type="match status" value="1"/>
</dbReference>
<dbReference type="Gene3D" id="3.40.50.1980">
    <property type="entry name" value="Nitrogenase molybdenum iron protein domain"/>
    <property type="match status" value="2"/>
</dbReference>
<sequence length="355" mass="37202">MSPHRRVISLAALTGSLLLLASCGSGSSVAGEGPSANDAACDAAAHPEASSTFPVEIDHALGTTTIEQAPERVASIGWGNQDVALALGIAPVGSDDQTWSMTGDEGLGLYDWTLDAYDELCAPEPTVFETADGVDFEAIADAQPEVILAGYSGLTADEYETLSKIAPTVAYPEIPWYTPWREAIEIDSAALGLAAEGDELVADLDQRIAEATADIDSFEGKTAAFFYVTPSDLSVISIYATGDARTAFLGDLGFDFPQLALNVSEKGEFYTDIAAENADIIDDVDVMVLYGDDQVLAEMQDDPLWSTVPAVQNGAVVAVGSGDAFSGSVTPTALSIPWMLDDYVALLDDAASHVE</sequence>
<comment type="subcellular location">
    <subcellularLocation>
        <location evidence="1">Cell envelope</location>
    </subcellularLocation>
</comment>
<dbReference type="InterPro" id="IPR051313">
    <property type="entry name" value="Bact_iron-sidero_bind"/>
</dbReference>
<reference evidence="7" key="2">
    <citation type="submission" date="2020-09" db="EMBL/GenBank/DDBJ databases">
        <authorList>
            <person name="Sun Q."/>
            <person name="Zhou Y."/>
        </authorList>
    </citation>
    <scope>NUCLEOTIDE SEQUENCE</scope>
    <source>
        <strain evidence="7">CGMCC 1.15152</strain>
    </source>
</reference>
<dbReference type="CDD" id="cd01146">
    <property type="entry name" value="FhuD"/>
    <property type="match status" value="1"/>
</dbReference>
<organism evidence="7 8">
    <name type="scientific">Microbacterium faecale</name>
    <dbReference type="NCBI Taxonomy" id="1804630"/>
    <lineage>
        <taxon>Bacteria</taxon>
        <taxon>Bacillati</taxon>
        <taxon>Actinomycetota</taxon>
        <taxon>Actinomycetes</taxon>
        <taxon>Micrococcales</taxon>
        <taxon>Microbacteriaceae</taxon>
        <taxon>Microbacterium</taxon>
    </lineage>
</organism>
<evidence type="ECO:0000256" key="2">
    <source>
        <dbReference type="ARBA" id="ARBA00008814"/>
    </source>
</evidence>
<accession>A0A916YAH0</accession>
<dbReference type="GO" id="GO:1901678">
    <property type="term" value="P:iron coordination entity transport"/>
    <property type="evidence" value="ECO:0007669"/>
    <property type="project" value="UniProtKB-ARBA"/>
</dbReference>
<protein>
    <submittedName>
        <fullName evidence="7">Periplasmic binding protein</fullName>
    </submittedName>
</protein>
<evidence type="ECO:0000313" key="7">
    <source>
        <dbReference type="EMBL" id="GGD37393.1"/>
    </source>
</evidence>
<keyword evidence="4 5" id="KW-0732">Signal</keyword>
<feature type="domain" description="Fe/B12 periplasmic-binding" evidence="6">
    <location>
        <begin position="72"/>
        <end position="351"/>
    </location>
</feature>
<comment type="similarity">
    <text evidence="2">Belongs to the bacterial solute-binding protein 8 family.</text>
</comment>
<dbReference type="PROSITE" id="PS51257">
    <property type="entry name" value="PROKAR_LIPOPROTEIN"/>
    <property type="match status" value="1"/>
</dbReference>
<comment type="caution">
    <text evidence="7">The sequence shown here is derived from an EMBL/GenBank/DDBJ whole genome shotgun (WGS) entry which is preliminary data.</text>
</comment>
<name>A0A916YAH0_9MICO</name>
<gene>
    <name evidence="7" type="ORF">GCM10010915_17740</name>
</gene>
<evidence type="ECO:0000256" key="1">
    <source>
        <dbReference type="ARBA" id="ARBA00004196"/>
    </source>
</evidence>
<dbReference type="EMBL" id="BMHO01000001">
    <property type="protein sequence ID" value="GGD37393.1"/>
    <property type="molecule type" value="Genomic_DNA"/>
</dbReference>
<dbReference type="GO" id="GO:0030288">
    <property type="term" value="C:outer membrane-bounded periplasmic space"/>
    <property type="evidence" value="ECO:0007669"/>
    <property type="project" value="TreeGrafter"/>
</dbReference>
<dbReference type="PROSITE" id="PS50983">
    <property type="entry name" value="FE_B12_PBP"/>
    <property type="match status" value="1"/>
</dbReference>
<reference evidence="7" key="1">
    <citation type="journal article" date="2014" name="Int. J. Syst. Evol. Microbiol.">
        <title>Complete genome sequence of Corynebacterium casei LMG S-19264T (=DSM 44701T), isolated from a smear-ripened cheese.</title>
        <authorList>
            <consortium name="US DOE Joint Genome Institute (JGI-PGF)"/>
            <person name="Walter F."/>
            <person name="Albersmeier A."/>
            <person name="Kalinowski J."/>
            <person name="Ruckert C."/>
        </authorList>
    </citation>
    <scope>NUCLEOTIDE SEQUENCE</scope>
    <source>
        <strain evidence="7">CGMCC 1.15152</strain>
    </source>
</reference>
<evidence type="ECO:0000259" key="6">
    <source>
        <dbReference type="PROSITE" id="PS50983"/>
    </source>
</evidence>
<feature type="signal peptide" evidence="5">
    <location>
        <begin position="1"/>
        <end position="30"/>
    </location>
</feature>
<dbReference type="Proteomes" id="UP000633205">
    <property type="component" value="Unassembled WGS sequence"/>
</dbReference>
<dbReference type="AlphaFoldDB" id="A0A916YAH0"/>
<keyword evidence="8" id="KW-1185">Reference proteome</keyword>
<evidence type="ECO:0000256" key="3">
    <source>
        <dbReference type="ARBA" id="ARBA00022448"/>
    </source>
</evidence>
<evidence type="ECO:0000313" key="8">
    <source>
        <dbReference type="Proteomes" id="UP000633205"/>
    </source>
</evidence>
<evidence type="ECO:0000256" key="4">
    <source>
        <dbReference type="ARBA" id="ARBA00022729"/>
    </source>
</evidence>
<dbReference type="SUPFAM" id="SSF53807">
    <property type="entry name" value="Helical backbone' metal receptor"/>
    <property type="match status" value="1"/>
</dbReference>
<keyword evidence="3" id="KW-0813">Transport</keyword>